<dbReference type="Pfam" id="PF08348">
    <property type="entry name" value="PAS_6"/>
    <property type="match status" value="1"/>
</dbReference>
<protein>
    <submittedName>
        <fullName evidence="3">Transcriptional regulator</fullName>
    </submittedName>
</protein>
<reference evidence="3 4" key="2">
    <citation type="submission" date="2020-06" db="EMBL/GenBank/DDBJ databases">
        <title>Polyphasic characterization of a Rahnella strain isolated from tree sap.</title>
        <authorList>
            <person name="Kim I.S."/>
        </authorList>
    </citation>
    <scope>NUCLEOTIDE SEQUENCE [LARGE SCALE GENOMIC DNA]</scope>
    <source>
        <strain evidence="3 4">SAP-1</strain>
    </source>
</reference>
<gene>
    <name evidence="3" type="ORF">GW590_21955</name>
</gene>
<feature type="domain" description="Transcriptional regulator DauR-like HTH" evidence="2">
    <location>
        <begin position="150"/>
        <end position="209"/>
    </location>
</feature>
<evidence type="ECO:0000259" key="2">
    <source>
        <dbReference type="Pfam" id="PF13309"/>
    </source>
</evidence>
<proteinExistence type="predicted"/>
<dbReference type="PANTHER" id="PTHR35568">
    <property type="entry name" value="TRANSCRIPTIONAL REGULATOR DAUR"/>
    <property type="match status" value="1"/>
</dbReference>
<dbReference type="AlphaFoldDB" id="A0A848MQX6"/>
<dbReference type="RefSeq" id="WP_169405227.1">
    <property type="nucleotide sequence ID" value="NZ_JAADJU010000015.1"/>
</dbReference>
<evidence type="ECO:0000313" key="3">
    <source>
        <dbReference type="EMBL" id="NMP29516.1"/>
    </source>
</evidence>
<dbReference type="EMBL" id="JAADJU010000015">
    <property type="protein sequence ID" value="NMP29516.1"/>
    <property type="molecule type" value="Genomic_DNA"/>
</dbReference>
<organism evidence="3 4">
    <name type="scientific">Rouxiella aceris</name>
    <dbReference type="NCBI Taxonomy" id="2703884"/>
    <lineage>
        <taxon>Bacteria</taxon>
        <taxon>Pseudomonadati</taxon>
        <taxon>Pseudomonadota</taxon>
        <taxon>Gammaproteobacteria</taxon>
        <taxon>Enterobacterales</taxon>
        <taxon>Yersiniaceae</taxon>
        <taxon>Rouxiella</taxon>
    </lineage>
</organism>
<accession>A0A848MQX6</accession>
<comment type="caution">
    <text evidence="3">The sequence shown here is derived from an EMBL/GenBank/DDBJ whole genome shotgun (WGS) entry which is preliminary data.</text>
</comment>
<feature type="domain" description="YheO-like" evidence="1">
    <location>
        <begin position="15"/>
        <end position="125"/>
    </location>
</feature>
<name>A0A848MQX6_9GAMM</name>
<dbReference type="InterPro" id="IPR039446">
    <property type="entry name" value="DauR-like"/>
</dbReference>
<keyword evidence="4" id="KW-1185">Reference proteome</keyword>
<dbReference type="PANTHER" id="PTHR35568:SF1">
    <property type="entry name" value="TRANSCRIPTIONAL REGULATOR DAUR"/>
    <property type="match status" value="1"/>
</dbReference>
<reference evidence="3 4" key="1">
    <citation type="submission" date="2020-01" db="EMBL/GenBank/DDBJ databases">
        <authorList>
            <person name="Lee S.D."/>
        </authorList>
    </citation>
    <scope>NUCLEOTIDE SEQUENCE [LARGE SCALE GENOMIC DNA]</scope>
    <source>
        <strain evidence="3 4">SAP-1</strain>
    </source>
</reference>
<dbReference type="InterPro" id="IPR039445">
    <property type="entry name" value="DauR-like_HTH"/>
</dbReference>
<sequence length="217" mass="23827">MKTQRDLPQPNQALLSQLEQIAKGIGETFAPFCEVVVHDLLDPQHAILSIHNNLSGRQVGSPATELGLARIADPVYPQIIANYDNRFADGRRAKSTSIGIKDEQGRYVAALCLNVDLNMFGTLQNMLTQFCQTGSSAIKETLDPANGETLHDYIDKFAASRGKTPQGLKARERRELLAELKQAGYLEVRKAIDTIARHLGVSRATLYNDAKSALTLP</sequence>
<evidence type="ECO:0000259" key="1">
    <source>
        <dbReference type="Pfam" id="PF08348"/>
    </source>
</evidence>
<evidence type="ECO:0000313" key="4">
    <source>
        <dbReference type="Proteomes" id="UP000585363"/>
    </source>
</evidence>
<dbReference type="InterPro" id="IPR013559">
    <property type="entry name" value="YheO"/>
</dbReference>
<dbReference type="Pfam" id="PF13309">
    <property type="entry name" value="HTH_22"/>
    <property type="match status" value="1"/>
</dbReference>
<dbReference type="Proteomes" id="UP000585363">
    <property type="component" value="Unassembled WGS sequence"/>
</dbReference>